<sequence length="178" mass="21150">MGKVSPQLNEWIARELEFDPDFGFAHKELVPRWAVAHVRKKIFQHEKETTFHTAWDVAVYLEKVLCQDVQFIRELQSLNKDRYYSAVFRPDGLHIFKDEVIRERIGDVKVKGVWLEKFMKHIVHSDWKIDLDNFWKLSAPEELVERASDWKEQSGESAFFFKVSELNKLPMSIKLETI</sequence>
<dbReference type="AlphaFoldDB" id="A0A0B5AZ23"/>
<reference evidence="1 2" key="1">
    <citation type="submission" date="2014-08" db="EMBL/GenBank/DDBJ databases">
        <title>Complete genome of a marine bacteria Jeotgalibacillus malaysiensis.</title>
        <authorList>
            <person name="Yaakop A.S."/>
            <person name="Chan K.-G."/>
            <person name="Goh K.M."/>
        </authorList>
    </citation>
    <scope>NUCLEOTIDE SEQUENCE [LARGE SCALE GENOMIC DNA]</scope>
    <source>
        <strain evidence="1 2">D5</strain>
        <plasmid evidence="2">Plasmid</plasmid>
    </source>
</reference>
<organism evidence="1 2">
    <name type="scientific">Jeotgalibacillus malaysiensis</name>
    <dbReference type="NCBI Taxonomy" id="1508404"/>
    <lineage>
        <taxon>Bacteria</taxon>
        <taxon>Bacillati</taxon>
        <taxon>Bacillota</taxon>
        <taxon>Bacilli</taxon>
        <taxon>Bacillales</taxon>
        <taxon>Caryophanaceae</taxon>
        <taxon>Jeotgalibacillus</taxon>
    </lineage>
</organism>
<proteinExistence type="predicted"/>
<evidence type="ECO:0000313" key="2">
    <source>
        <dbReference type="Proteomes" id="UP000031449"/>
    </source>
</evidence>
<dbReference type="KEGG" id="jeo:JMA_44260"/>
<gene>
    <name evidence="1" type="ORF">JMA_44260</name>
</gene>
<keyword evidence="2" id="KW-1185">Reference proteome</keyword>
<dbReference type="Proteomes" id="UP000031449">
    <property type="component" value="Plasmid unnamed"/>
</dbReference>
<name>A0A0B5AZ23_9BACL</name>
<geneLocation type="plasmid" evidence="2"/>
<accession>A0A0B5AZ23</accession>
<keyword evidence="1" id="KW-0614">Plasmid</keyword>
<dbReference type="HOGENOM" id="CLU_1508671_0_0_9"/>
<protein>
    <submittedName>
        <fullName evidence="1">Uncharacterized protein</fullName>
    </submittedName>
</protein>
<dbReference type="BioCyc" id="JESP1508404:G14D9-13749-MONOMER"/>
<evidence type="ECO:0000313" key="1">
    <source>
        <dbReference type="EMBL" id="AJD93743.1"/>
    </source>
</evidence>
<dbReference type="EMBL" id="CP009417">
    <property type="protein sequence ID" value="AJD93743.1"/>
    <property type="molecule type" value="Genomic_DNA"/>
</dbReference>